<gene>
    <name evidence="2" type="ORF">OHC33_008612</name>
</gene>
<accession>A0AAN8EFM5</accession>
<feature type="compositionally biased region" description="Polar residues" evidence="1">
    <location>
        <begin position="1"/>
        <end position="11"/>
    </location>
</feature>
<organism evidence="2 3">
    <name type="scientific">Knufia fluminis</name>
    <dbReference type="NCBI Taxonomy" id="191047"/>
    <lineage>
        <taxon>Eukaryota</taxon>
        <taxon>Fungi</taxon>
        <taxon>Dikarya</taxon>
        <taxon>Ascomycota</taxon>
        <taxon>Pezizomycotina</taxon>
        <taxon>Eurotiomycetes</taxon>
        <taxon>Chaetothyriomycetidae</taxon>
        <taxon>Chaetothyriales</taxon>
        <taxon>Trichomeriaceae</taxon>
        <taxon>Knufia</taxon>
    </lineage>
</organism>
<reference evidence="2 3" key="1">
    <citation type="submission" date="2022-12" db="EMBL/GenBank/DDBJ databases">
        <title>Genomic features and morphological characterization of a novel Knufia sp. strain isolated from spacecraft assembly facility.</title>
        <authorList>
            <person name="Teixeira M."/>
            <person name="Chander A.M."/>
            <person name="Stajich J.E."/>
            <person name="Venkateswaran K."/>
        </authorList>
    </citation>
    <scope>NUCLEOTIDE SEQUENCE [LARGE SCALE GENOMIC DNA]</scope>
    <source>
        <strain evidence="2 3">FJI-L2-BK-P2</strain>
    </source>
</reference>
<name>A0AAN8EFM5_9EURO</name>
<feature type="compositionally biased region" description="Polar residues" evidence="1">
    <location>
        <begin position="18"/>
        <end position="28"/>
    </location>
</feature>
<dbReference type="AlphaFoldDB" id="A0AAN8EFM5"/>
<dbReference type="Proteomes" id="UP001316803">
    <property type="component" value="Unassembled WGS sequence"/>
</dbReference>
<feature type="region of interest" description="Disordered" evidence="1">
    <location>
        <begin position="433"/>
        <end position="454"/>
    </location>
</feature>
<evidence type="ECO:0000313" key="2">
    <source>
        <dbReference type="EMBL" id="KAK5950393.1"/>
    </source>
</evidence>
<dbReference type="SUPFAM" id="SSF82199">
    <property type="entry name" value="SET domain"/>
    <property type="match status" value="1"/>
</dbReference>
<sequence>MSSPANEQQTVHGDVDQDTPSTSSNSTVENHKNLADWVLGLGGFIHPDLKIVHHVDKGFHAVVQDGKVLPAKTRIASCPMTATLSVLNVLNVAPFEHHGTKFPDAFLEKYTFATDVLQTFFLMEQYVLGSRSWWAQYLRTLPTIEAVDTLQFESDEDIAWIRGTNLEAALGAQARRWKDQFEEANAFLQRLDWEHAKNGAYHYRLFRWASTIFGSRSFTSQVLDDTKPADTARPMGKREPGHQMLSKLFSDRFAVLLPLLDILNHRPAALVEWQARISYVGLQILEEYQSGQEVYNNYGPRENEGLLMSYGFVLENNPYEHVLISINAHPGSPLEIARTWPKDDRSNDNYNCYIFDIGHPIVAEAKWLERALFSYDLLDSISVMCANDRELQAMYNKRQTLMSSALPNHFEDFRNLLATLAQIMYDSSARAKRIQRTDPARNDPPVTARTQKQKHAHLYRKKQVEILQAAEGVCAFALLNACTDQQPSDLLLSIQMKLPHVYSPQLESICSRLPCLTSKNELFTSASLIELLPSPTANGVRSTLRSVENAILESIPSHIREHQDRVKTSYTITLSALCLTHRSEAQLPPRLSTWAQEMTASYPPEDPNWYYVPSPGPWAPGEEPPPALMTLLGAIPKVVGQTAIDSTTRSWLDPPMICWAWNVMEEEGLRVPIEIERFVSEEPAQVEGVSGFLLYCKQY</sequence>
<protein>
    <recommendedName>
        <fullName evidence="4">SET domain-containing protein</fullName>
    </recommendedName>
</protein>
<evidence type="ECO:0000256" key="1">
    <source>
        <dbReference type="SAM" id="MobiDB-lite"/>
    </source>
</evidence>
<keyword evidence="3" id="KW-1185">Reference proteome</keyword>
<evidence type="ECO:0008006" key="4">
    <source>
        <dbReference type="Google" id="ProtNLM"/>
    </source>
</evidence>
<dbReference type="EMBL" id="JAKLMC020000027">
    <property type="protein sequence ID" value="KAK5950393.1"/>
    <property type="molecule type" value="Genomic_DNA"/>
</dbReference>
<dbReference type="Gene3D" id="3.90.1410.10">
    <property type="entry name" value="set domain protein methyltransferase, domain 1"/>
    <property type="match status" value="1"/>
</dbReference>
<comment type="caution">
    <text evidence="2">The sequence shown here is derived from an EMBL/GenBank/DDBJ whole genome shotgun (WGS) entry which is preliminary data.</text>
</comment>
<evidence type="ECO:0000313" key="3">
    <source>
        <dbReference type="Proteomes" id="UP001316803"/>
    </source>
</evidence>
<feature type="region of interest" description="Disordered" evidence="1">
    <location>
        <begin position="1"/>
        <end position="28"/>
    </location>
</feature>
<dbReference type="InterPro" id="IPR050600">
    <property type="entry name" value="SETD3_SETD6_MTase"/>
</dbReference>
<proteinExistence type="predicted"/>
<dbReference type="InterPro" id="IPR046341">
    <property type="entry name" value="SET_dom_sf"/>
</dbReference>
<dbReference type="GO" id="GO:0016279">
    <property type="term" value="F:protein-lysine N-methyltransferase activity"/>
    <property type="evidence" value="ECO:0007669"/>
    <property type="project" value="TreeGrafter"/>
</dbReference>
<dbReference type="PANTHER" id="PTHR13271:SF135">
    <property type="entry name" value="SET DOMAIN PROTEIN (AFU_ORTHOLOGUE AFUA_4G11040)"/>
    <property type="match status" value="1"/>
</dbReference>
<dbReference type="PANTHER" id="PTHR13271">
    <property type="entry name" value="UNCHARACTERIZED PUTATIVE METHYLTRANSFERASE"/>
    <property type="match status" value="1"/>
</dbReference>